<comment type="caution">
    <text evidence="2">The sequence shown here is derived from an EMBL/GenBank/DDBJ whole genome shotgun (WGS) entry which is preliminary data.</text>
</comment>
<dbReference type="RefSeq" id="WP_190120686.1">
    <property type="nucleotide sequence ID" value="NZ_BMVR01000045.1"/>
</dbReference>
<gene>
    <name evidence="2" type="ORF">JGB26_40685</name>
</gene>
<protein>
    <submittedName>
        <fullName evidence="2">Transposase</fullName>
    </submittedName>
</protein>
<dbReference type="InterPro" id="IPR003346">
    <property type="entry name" value="Transposase_20"/>
</dbReference>
<feature type="domain" description="Transposase IS116/IS110/IS902 C-terminal" evidence="1">
    <location>
        <begin position="2"/>
        <end position="73"/>
    </location>
</feature>
<organism evidence="2 3">
    <name type="scientific">Streptomyces flavofungini</name>
    <dbReference type="NCBI Taxonomy" id="68200"/>
    <lineage>
        <taxon>Bacteria</taxon>
        <taxon>Bacillati</taxon>
        <taxon>Actinomycetota</taxon>
        <taxon>Actinomycetes</taxon>
        <taxon>Kitasatosporales</taxon>
        <taxon>Streptomycetaceae</taxon>
        <taxon>Streptomyces</taxon>
    </lineage>
</organism>
<dbReference type="Proteomes" id="UP000634780">
    <property type="component" value="Unassembled WGS sequence"/>
</dbReference>
<dbReference type="EMBL" id="JAEKOZ010000066">
    <property type="protein sequence ID" value="MBJ3813294.1"/>
    <property type="molecule type" value="Genomic_DNA"/>
</dbReference>
<proteinExistence type="predicted"/>
<evidence type="ECO:0000313" key="3">
    <source>
        <dbReference type="Proteomes" id="UP000634780"/>
    </source>
</evidence>
<keyword evidence="3" id="KW-1185">Reference proteome</keyword>
<name>A0ABS0XJ86_9ACTN</name>
<evidence type="ECO:0000259" key="1">
    <source>
        <dbReference type="Pfam" id="PF02371"/>
    </source>
</evidence>
<accession>A0ABS0XJ86</accession>
<evidence type="ECO:0000313" key="2">
    <source>
        <dbReference type="EMBL" id="MBJ3813294.1"/>
    </source>
</evidence>
<sequence length="113" mass="11821">MITSMPGIGVTPGAEFIAATGGDMAAFGSPNRLADVAPVPRDSGKVPGNLRRPRRCSRRLLRMFYAGVTASCRAIGCRPPPVARTATAGHHANDCGERQPVFRRLAGLPALPG</sequence>
<dbReference type="Pfam" id="PF02371">
    <property type="entry name" value="Transposase_20"/>
    <property type="match status" value="1"/>
</dbReference>
<reference evidence="2 3" key="1">
    <citation type="submission" date="2020-12" db="EMBL/GenBank/DDBJ databases">
        <title>Streptomyces typhae sp. nov., a novel endophytic actinomycete isolated from the root of cattail pollen (Typha angustifolia L.).</title>
        <authorList>
            <person name="Peng C."/>
            <person name="Liu C."/>
        </authorList>
    </citation>
    <scope>NUCLEOTIDE SEQUENCE [LARGE SCALE GENOMIC DNA]</scope>
    <source>
        <strain evidence="2 3">JCM 4753</strain>
    </source>
</reference>